<reference evidence="1 2" key="1">
    <citation type="journal article" date="2012" name="Science">
        <title>The Paleozoic origin of enzymatic lignin decomposition reconstructed from 31 fungal genomes.</title>
        <authorList>
            <person name="Floudas D."/>
            <person name="Binder M."/>
            <person name="Riley R."/>
            <person name="Barry K."/>
            <person name="Blanchette R.A."/>
            <person name="Henrissat B."/>
            <person name="Martinez A.T."/>
            <person name="Otillar R."/>
            <person name="Spatafora J.W."/>
            <person name="Yadav J.S."/>
            <person name="Aerts A."/>
            <person name="Benoit I."/>
            <person name="Boyd A."/>
            <person name="Carlson A."/>
            <person name="Copeland A."/>
            <person name="Coutinho P.M."/>
            <person name="de Vries R.P."/>
            <person name="Ferreira P."/>
            <person name="Findley K."/>
            <person name="Foster B."/>
            <person name="Gaskell J."/>
            <person name="Glotzer D."/>
            <person name="Gorecki P."/>
            <person name="Heitman J."/>
            <person name="Hesse C."/>
            <person name="Hori C."/>
            <person name="Igarashi K."/>
            <person name="Jurgens J.A."/>
            <person name="Kallen N."/>
            <person name="Kersten P."/>
            <person name="Kohler A."/>
            <person name="Kuees U."/>
            <person name="Kumar T.K.A."/>
            <person name="Kuo A."/>
            <person name="LaButti K."/>
            <person name="Larrondo L.F."/>
            <person name="Lindquist E."/>
            <person name="Ling A."/>
            <person name="Lombard V."/>
            <person name="Lucas S."/>
            <person name="Lundell T."/>
            <person name="Martin R."/>
            <person name="McLaughlin D.J."/>
            <person name="Morgenstern I."/>
            <person name="Morin E."/>
            <person name="Murat C."/>
            <person name="Nagy L.G."/>
            <person name="Nolan M."/>
            <person name="Ohm R.A."/>
            <person name="Patyshakuliyeva A."/>
            <person name="Rokas A."/>
            <person name="Ruiz-Duenas F.J."/>
            <person name="Sabat G."/>
            <person name="Salamov A."/>
            <person name="Samejima M."/>
            <person name="Schmutz J."/>
            <person name="Slot J.C."/>
            <person name="St John F."/>
            <person name="Stenlid J."/>
            <person name="Sun H."/>
            <person name="Sun S."/>
            <person name="Syed K."/>
            <person name="Tsang A."/>
            <person name="Wiebenga A."/>
            <person name="Young D."/>
            <person name="Pisabarro A."/>
            <person name="Eastwood D.C."/>
            <person name="Martin F."/>
            <person name="Cullen D."/>
            <person name="Grigoriev I.V."/>
            <person name="Hibbett D.S."/>
        </authorList>
    </citation>
    <scope>NUCLEOTIDE SEQUENCE</scope>
    <source>
        <strain evidence="2">FP-58527</strain>
    </source>
</reference>
<dbReference type="OrthoDB" id="2802736at2759"/>
<dbReference type="InParanoid" id="S8DXP9"/>
<evidence type="ECO:0000313" key="1">
    <source>
        <dbReference type="EMBL" id="EPS95913.1"/>
    </source>
</evidence>
<dbReference type="STRING" id="743788.S8DXP9"/>
<keyword evidence="2" id="KW-1185">Reference proteome</keyword>
<evidence type="ECO:0000313" key="2">
    <source>
        <dbReference type="Proteomes" id="UP000015241"/>
    </source>
</evidence>
<dbReference type="EMBL" id="KE504197">
    <property type="protein sequence ID" value="EPS95913.1"/>
    <property type="molecule type" value="Genomic_DNA"/>
</dbReference>
<name>S8DXP9_FOMSC</name>
<accession>S8DXP9</accession>
<protein>
    <submittedName>
        <fullName evidence="1">Uncharacterized protein</fullName>
    </submittedName>
</protein>
<dbReference type="Proteomes" id="UP000015241">
    <property type="component" value="Unassembled WGS sequence"/>
</dbReference>
<organism evidence="1 2">
    <name type="scientific">Fomitopsis schrenkii</name>
    <name type="common">Brown rot fungus</name>
    <dbReference type="NCBI Taxonomy" id="2126942"/>
    <lineage>
        <taxon>Eukaryota</taxon>
        <taxon>Fungi</taxon>
        <taxon>Dikarya</taxon>
        <taxon>Basidiomycota</taxon>
        <taxon>Agaricomycotina</taxon>
        <taxon>Agaricomycetes</taxon>
        <taxon>Polyporales</taxon>
        <taxon>Fomitopsis</taxon>
    </lineage>
</organism>
<proteinExistence type="predicted"/>
<dbReference type="AlphaFoldDB" id="S8DXP9"/>
<dbReference type="HOGENOM" id="CLU_1815824_0_0_1"/>
<gene>
    <name evidence="1" type="ORF">FOMPIDRAFT_1053709</name>
</gene>
<sequence length="142" mass="16147">MKKVYHRAVRRLTDKDNGWHLGAVHMSADDILDFKVEDMAAGIRDLEPDLWELIAFLLSGDEEWSKPSCTEGPVLSWDEIELWNELEEEGQGLAVGSDSTKLDTRKRRQQALYRIKTVVVLSMLMHSVNQQCNALAAVNHIT</sequence>